<keyword evidence="2" id="KW-1185">Reference proteome</keyword>
<organism evidence="1 2">
    <name type="scientific">Achromobacter pulmonis</name>
    <dbReference type="NCBI Taxonomy" id="1389932"/>
    <lineage>
        <taxon>Bacteria</taxon>
        <taxon>Pseudomonadati</taxon>
        <taxon>Pseudomonadota</taxon>
        <taxon>Betaproteobacteria</taxon>
        <taxon>Burkholderiales</taxon>
        <taxon>Alcaligenaceae</taxon>
        <taxon>Achromobacter</taxon>
    </lineage>
</organism>
<protein>
    <recommendedName>
        <fullName evidence="3">Isochorismatase</fullName>
    </recommendedName>
</protein>
<gene>
    <name evidence="1" type="ORF">LMG26788_01541</name>
</gene>
<name>A0A6S7CU47_9BURK</name>
<proteinExistence type="predicted"/>
<dbReference type="EMBL" id="CADIKZ010000003">
    <property type="protein sequence ID" value="CAB3846590.1"/>
    <property type="molecule type" value="Genomic_DNA"/>
</dbReference>
<evidence type="ECO:0008006" key="3">
    <source>
        <dbReference type="Google" id="ProtNLM"/>
    </source>
</evidence>
<sequence length="158" mass="17177">MTHPPEPYLPRRIEPLGNWQFTAHAIKAYAIHHDARHAAPLLDAAAVAAAREAVSAVLDEHARDARGHGLGFCMVHVGQEAVWLLVDWWITGGIACQRMLSAPLARPGDYTPVQAPALACVWELVVTAHERDAWVRHMLTAAPAPQAYLGDVLPAGSY</sequence>
<evidence type="ECO:0000313" key="2">
    <source>
        <dbReference type="Proteomes" id="UP000494203"/>
    </source>
</evidence>
<dbReference type="Proteomes" id="UP000494203">
    <property type="component" value="Unassembled WGS sequence"/>
</dbReference>
<dbReference type="RefSeq" id="WP_175132302.1">
    <property type="nucleotide sequence ID" value="NZ_CADIJV010000005.1"/>
</dbReference>
<dbReference type="AlphaFoldDB" id="A0A6S7CU47"/>
<reference evidence="1 2" key="1">
    <citation type="submission" date="2020-04" db="EMBL/GenBank/DDBJ databases">
        <authorList>
            <person name="De Canck E."/>
        </authorList>
    </citation>
    <scope>NUCLEOTIDE SEQUENCE [LARGE SCALE GENOMIC DNA]</scope>
    <source>
        <strain evidence="1 2">LMG 26788</strain>
    </source>
</reference>
<accession>A0A6S7CU47</accession>
<evidence type="ECO:0000313" key="1">
    <source>
        <dbReference type="EMBL" id="CAB3846590.1"/>
    </source>
</evidence>